<evidence type="ECO:0000256" key="1">
    <source>
        <dbReference type="SAM" id="MobiDB-lite"/>
    </source>
</evidence>
<feature type="region of interest" description="Disordered" evidence="1">
    <location>
        <begin position="587"/>
        <end position="607"/>
    </location>
</feature>
<name>A0A2T0REW9_9ACTN</name>
<evidence type="ECO:0000259" key="2">
    <source>
        <dbReference type="PROSITE" id="PS50234"/>
    </source>
</evidence>
<gene>
    <name evidence="3" type="ORF">CLV70_12914</name>
</gene>
<dbReference type="RefSeq" id="WP_106130919.1">
    <property type="nucleotide sequence ID" value="NZ_PVZG01000029.1"/>
</dbReference>
<evidence type="ECO:0000313" key="4">
    <source>
        <dbReference type="Proteomes" id="UP000239209"/>
    </source>
</evidence>
<organism evidence="3 4">
    <name type="scientific">Pseudosporangium ferrugineum</name>
    <dbReference type="NCBI Taxonomy" id="439699"/>
    <lineage>
        <taxon>Bacteria</taxon>
        <taxon>Bacillati</taxon>
        <taxon>Actinomycetota</taxon>
        <taxon>Actinomycetes</taxon>
        <taxon>Micromonosporales</taxon>
        <taxon>Micromonosporaceae</taxon>
        <taxon>Pseudosporangium</taxon>
    </lineage>
</organism>
<dbReference type="SMART" id="SM00327">
    <property type="entry name" value="VWA"/>
    <property type="match status" value="1"/>
</dbReference>
<dbReference type="EMBL" id="PVZG01000029">
    <property type="protein sequence ID" value="PRY19718.1"/>
    <property type="molecule type" value="Genomic_DNA"/>
</dbReference>
<evidence type="ECO:0000313" key="3">
    <source>
        <dbReference type="EMBL" id="PRY19718.1"/>
    </source>
</evidence>
<dbReference type="InterPro" id="IPR002035">
    <property type="entry name" value="VWF_A"/>
</dbReference>
<proteinExistence type="predicted"/>
<dbReference type="AlphaFoldDB" id="A0A2T0REW9"/>
<accession>A0A2T0REW9</accession>
<keyword evidence="4" id="KW-1185">Reference proteome</keyword>
<dbReference type="PROSITE" id="PS50234">
    <property type="entry name" value="VWFA"/>
    <property type="match status" value="1"/>
</dbReference>
<dbReference type="OrthoDB" id="3917072at2"/>
<feature type="domain" description="VWFA" evidence="2">
    <location>
        <begin position="177"/>
        <end position="363"/>
    </location>
</feature>
<dbReference type="Pfam" id="PF13519">
    <property type="entry name" value="VWA_2"/>
    <property type="match status" value="1"/>
</dbReference>
<dbReference type="Gene3D" id="3.40.50.410">
    <property type="entry name" value="von Willebrand factor, type A domain"/>
    <property type="match status" value="1"/>
</dbReference>
<dbReference type="CDD" id="cd00198">
    <property type="entry name" value="vWFA"/>
    <property type="match status" value="1"/>
</dbReference>
<dbReference type="InterPro" id="IPR036465">
    <property type="entry name" value="vWFA_dom_sf"/>
</dbReference>
<dbReference type="SUPFAM" id="SSF53300">
    <property type="entry name" value="vWA-like"/>
    <property type="match status" value="1"/>
</dbReference>
<comment type="caution">
    <text evidence="3">The sequence shown here is derived from an EMBL/GenBank/DDBJ whole genome shotgun (WGS) entry which is preliminary data.</text>
</comment>
<protein>
    <submittedName>
        <fullName evidence="3">von Willebrand factor type A domain-containing protein</fullName>
    </submittedName>
</protein>
<sequence length="607" mass="64509">MNPRWSSDRDRLVIVPGPGLVDADRVAVSDRDLAGDAAGLLTVGGRHTGVRIFARPELPSGMAAVGAGLAADLMLTDDRTAWTLAPAAPVEAARITLEPLTDGSVQDLSRAVLGATDLAGRVIFLDADDSSWITVAGMPFRVRAATGRDGWSLDGLVGIGRGTELSLYAKSGRTGVDIVVLADCSGSMNLADVPAIGGEDPYAWQLGTTRGGTITRADAQKRALLRLLDARLATSGRPSRIALIRFGTACEVMFPVAEGMAEVSADSAPEVAQTFRSAVARLQPQAQNTDIGGALHFASELLHRHGVPGNDQLIVLVSDGAEFNPKGDDATGEAIEVTRDAVSLMDELRQVAGVRLHAIGISDREAFQRWCDRERGGSYEPWMVPDHRLLTNLVQVGGGDPGRIGGLDVLEDYFGSLGGGVTTRIGVPADAGRLPAVQPGLAALAHRQLGVGPAERAEFARTADEIRDLYAECLTAAGTRTDLRILRPPRHADQFRELGVVAQTRTELKEWIGQLEQIFEPRPTGLAGRLEALASDGRRQALRQVRDDGAPPADDDARGWFEVQTHLARTACALLTDVRDALGEAARAGAPATEVSEEDWYTGNSYE</sequence>
<reference evidence="3 4" key="1">
    <citation type="submission" date="2018-03" db="EMBL/GenBank/DDBJ databases">
        <title>Genomic Encyclopedia of Archaeal and Bacterial Type Strains, Phase II (KMG-II): from individual species to whole genera.</title>
        <authorList>
            <person name="Goeker M."/>
        </authorList>
    </citation>
    <scope>NUCLEOTIDE SEQUENCE [LARGE SCALE GENOMIC DNA]</scope>
    <source>
        <strain evidence="3 4">DSM 45348</strain>
    </source>
</reference>
<dbReference type="Proteomes" id="UP000239209">
    <property type="component" value="Unassembled WGS sequence"/>
</dbReference>